<organism evidence="4 5">
    <name type="scientific">Zhongshania guokunii</name>
    <dbReference type="NCBI Taxonomy" id="641783"/>
    <lineage>
        <taxon>Bacteria</taxon>
        <taxon>Pseudomonadati</taxon>
        <taxon>Pseudomonadota</taxon>
        <taxon>Gammaproteobacteria</taxon>
        <taxon>Cellvibrionales</taxon>
        <taxon>Spongiibacteraceae</taxon>
        <taxon>Zhongshania</taxon>
    </lineage>
</organism>
<comment type="subcellular location">
    <subcellularLocation>
        <location evidence="1">Cell envelope</location>
    </subcellularLocation>
</comment>
<dbReference type="Gene3D" id="2.40.50.100">
    <property type="match status" value="1"/>
</dbReference>
<dbReference type="PANTHER" id="PTHR32347:SF23">
    <property type="entry name" value="BLL5650 PROTEIN"/>
    <property type="match status" value="1"/>
</dbReference>
<evidence type="ECO:0000256" key="2">
    <source>
        <dbReference type="ARBA" id="ARBA00023054"/>
    </source>
</evidence>
<dbReference type="PANTHER" id="PTHR32347">
    <property type="entry name" value="EFFLUX SYSTEM COMPONENT YKNX-RELATED"/>
    <property type="match status" value="1"/>
</dbReference>
<dbReference type="SUPFAM" id="SSF111369">
    <property type="entry name" value="HlyD-like secretion proteins"/>
    <property type="match status" value="1"/>
</dbReference>
<dbReference type="InterPro" id="IPR050465">
    <property type="entry name" value="UPF0194_transport"/>
</dbReference>
<dbReference type="InterPro" id="IPR059052">
    <property type="entry name" value="HH_YbhG-like"/>
</dbReference>
<dbReference type="EMBL" id="JBFRYA010000001">
    <property type="protein sequence ID" value="MEX1667509.1"/>
    <property type="molecule type" value="Genomic_DNA"/>
</dbReference>
<comment type="caution">
    <text evidence="4">The sequence shown here is derived from an EMBL/GenBank/DDBJ whole genome shotgun (WGS) entry which is preliminary data.</text>
</comment>
<evidence type="ECO:0000259" key="3">
    <source>
        <dbReference type="Pfam" id="PF25881"/>
    </source>
</evidence>
<dbReference type="Proteomes" id="UP001557485">
    <property type="component" value="Unassembled WGS sequence"/>
</dbReference>
<dbReference type="Pfam" id="PF25881">
    <property type="entry name" value="HH_YBHG"/>
    <property type="match status" value="1"/>
</dbReference>
<evidence type="ECO:0000313" key="5">
    <source>
        <dbReference type="Proteomes" id="UP001557485"/>
    </source>
</evidence>
<feature type="domain" description="YbhG-like alpha-helical hairpin" evidence="3">
    <location>
        <begin position="67"/>
        <end position="191"/>
    </location>
</feature>
<reference evidence="4 5" key="1">
    <citation type="journal article" date="2011" name="Int. J. Syst. Evol. Microbiol.">
        <title>Zhongshania antarctica gen. nov., sp. nov. and Zhongshania guokunii sp. nov., gammaproteobacteria respectively isolated from coastal attached (fast) ice and surface seawater of the Antarctic.</title>
        <authorList>
            <person name="Li H.J."/>
            <person name="Zhang X.Y."/>
            <person name="Chen C.X."/>
            <person name="Zhang Y.J."/>
            <person name="Gao Z.M."/>
            <person name="Yu Y."/>
            <person name="Chen X.L."/>
            <person name="Chen B."/>
            <person name="Zhang Y.Z."/>
        </authorList>
    </citation>
    <scope>NUCLEOTIDE SEQUENCE [LARGE SCALE GENOMIC DNA]</scope>
    <source>
        <strain evidence="4 5">ZS6-22T</strain>
    </source>
</reference>
<dbReference type="Gene3D" id="1.10.287.470">
    <property type="entry name" value="Helix hairpin bin"/>
    <property type="match status" value="1"/>
</dbReference>
<gene>
    <name evidence="4" type="ORF">AB4876_01220</name>
</gene>
<keyword evidence="5" id="KW-1185">Reference proteome</keyword>
<accession>A0ABV3U3E8</accession>
<proteinExistence type="predicted"/>
<evidence type="ECO:0000313" key="4">
    <source>
        <dbReference type="EMBL" id="MEX1667509.1"/>
    </source>
</evidence>
<dbReference type="RefSeq" id="WP_368379833.1">
    <property type="nucleotide sequence ID" value="NZ_JBFRYA010000001.1"/>
</dbReference>
<protein>
    <submittedName>
        <fullName evidence="4">HlyD family secretion protein</fullName>
    </submittedName>
</protein>
<name>A0ABV3U3E8_9GAMM</name>
<evidence type="ECO:0000256" key="1">
    <source>
        <dbReference type="ARBA" id="ARBA00004196"/>
    </source>
</evidence>
<dbReference type="PROSITE" id="PS51257">
    <property type="entry name" value="PROKAR_LIPOPROTEIN"/>
    <property type="match status" value="1"/>
</dbReference>
<sequence length="315" mass="33806">MRKRECMLVLFAMLFAGCSGDSARSGLTGYVEAEYIYISSLETGWITSSAVSEGDRVSAEQVLLSLDNERQAFDLAEATQRAAAAQAQWRDLQSGARPEELKRLDAQLAEAKTSLTLADIELRRLRDLLSKGATSEAVLDKASAEYSAAKARVDSATASIGVAKLAAREEALIAAKAAANAAEAVLAKAQWRFEQRSLVARQAGLVTAVYYRQGEQLPAGAPALALLPANGLKIRFFIPQSRVVEFAPGTVVSIHQDGNPEILSATVSYLAEQVEFTPPVIYSVANREKLVFMVEARLPPNSGLHAGQPVDVSLL</sequence>
<keyword evidence="2" id="KW-0175">Coiled coil</keyword>